<evidence type="ECO:0000256" key="1">
    <source>
        <dbReference type="SAM" id="MobiDB-lite"/>
    </source>
</evidence>
<feature type="non-terminal residue" evidence="2">
    <location>
        <position position="64"/>
    </location>
</feature>
<dbReference type="AlphaFoldDB" id="A0A699UFE3"/>
<reference evidence="2" key="1">
    <citation type="journal article" date="2019" name="Sci. Rep.">
        <title>Draft genome of Tanacetum cinerariifolium, the natural source of mosquito coil.</title>
        <authorList>
            <person name="Yamashiro T."/>
            <person name="Shiraishi A."/>
            <person name="Satake H."/>
            <person name="Nakayama K."/>
        </authorList>
    </citation>
    <scope>NUCLEOTIDE SEQUENCE</scope>
</reference>
<comment type="caution">
    <text evidence="2">The sequence shown here is derived from an EMBL/GenBank/DDBJ whole genome shotgun (WGS) entry which is preliminary data.</text>
</comment>
<sequence>MQPVSQVEQVFLEELEKFKRRENEANDAAESLRNTTGPSRAFNDGEFSNPDPSKYALPDDPSMP</sequence>
<gene>
    <name evidence="2" type="ORF">Tci_892732</name>
</gene>
<protein>
    <submittedName>
        <fullName evidence="2">Uncharacterized protein</fullName>
    </submittedName>
</protein>
<dbReference type="EMBL" id="BKCJ011324647">
    <property type="protein sequence ID" value="GFD20763.1"/>
    <property type="molecule type" value="Genomic_DNA"/>
</dbReference>
<accession>A0A699UFE3</accession>
<evidence type="ECO:0000313" key="2">
    <source>
        <dbReference type="EMBL" id="GFD20763.1"/>
    </source>
</evidence>
<name>A0A699UFE3_TANCI</name>
<proteinExistence type="predicted"/>
<organism evidence="2">
    <name type="scientific">Tanacetum cinerariifolium</name>
    <name type="common">Dalmatian daisy</name>
    <name type="synonym">Chrysanthemum cinerariifolium</name>
    <dbReference type="NCBI Taxonomy" id="118510"/>
    <lineage>
        <taxon>Eukaryota</taxon>
        <taxon>Viridiplantae</taxon>
        <taxon>Streptophyta</taxon>
        <taxon>Embryophyta</taxon>
        <taxon>Tracheophyta</taxon>
        <taxon>Spermatophyta</taxon>
        <taxon>Magnoliopsida</taxon>
        <taxon>eudicotyledons</taxon>
        <taxon>Gunneridae</taxon>
        <taxon>Pentapetalae</taxon>
        <taxon>asterids</taxon>
        <taxon>campanulids</taxon>
        <taxon>Asterales</taxon>
        <taxon>Asteraceae</taxon>
        <taxon>Asteroideae</taxon>
        <taxon>Anthemideae</taxon>
        <taxon>Anthemidinae</taxon>
        <taxon>Tanacetum</taxon>
    </lineage>
</organism>
<feature type="region of interest" description="Disordered" evidence="1">
    <location>
        <begin position="19"/>
        <end position="64"/>
    </location>
</feature>